<dbReference type="STRING" id="1028.SAMN05661096_03701"/>
<evidence type="ECO:0000313" key="2">
    <source>
        <dbReference type="Proteomes" id="UP000193804"/>
    </source>
</evidence>
<evidence type="ECO:0008006" key="3">
    <source>
        <dbReference type="Google" id="ProtNLM"/>
    </source>
</evidence>
<dbReference type="EMBL" id="FXAW01000009">
    <property type="protein sequence ID" value="SMG50598.1"/>
    <property type="molecule type" value="Genomic_DNA"/>
</dbReference>
<evidence type="ECO:0000313" key="1">
    <source>
        <dbReference type="EMBL" id="SMG50598.1"/>
    </source>
</evidence>
<accession>A0A1X7L9S7</accession>
<dbReference type="RefSeq" id="WP_245830884.1">
    <property type="nucleotide sequence ID" value="NZ_FXAW01000009.1"/>
</dbReference>
<proteinExistence type="predicted"/>
<dbReference type="AlphaFoldDB" id="A0A1X7L9S7"/>
<reference evidence="2" key="1">
    <citation type="submission" date="2017-04" db="EMBL/GenBank/DDBJ databases">
        <authorList>
            <person name="Varghese N."/>
            <person name="Submissions S."/>
        </authorList>
    </citation>
    <scope>NUCLEOTIDE SEQUENCE [LARGE SCALE GENOMIC DNA]</scope>
    <source>
        <strain evidence="2">DSM 4125</strain>
    </source>
</reference>
<protein>
    <recommendedName>
        <fullName evidence="3">DUF4249 domain-containing protein</fullName>
    </recommendedName>
</protein>
<organism evidence="1 2">
    <name type="scientific">Marivirga sericea</name>
    <dbReference type="NCBI Taxonomy" id="1028"/>
    <lineage>
        <taxon>Bacteria</taxon>
        <taxon>Pseudomonadati</taxon>
        <taxon>Bacteroidota</taxon>
        <taxon>Cytophagia</taxon>
        <taxon>Cytophagales</taxon>
        <taxon>Marivirgaceae</taxon>
        <taxon>Marivirga</taxon>
    </lineage>
</organism>
<keyword evidence="2" id="KW-1185">Reference proteome</keyword>
<name>A0A1X7L9S7_9BACT</name>
<dbReference type="Pfam" id="PF14054">
    <property type="entry name" value="DUF4249"/>
    <property type="match status" value="1"/>
</dbReference>
<dbReference type="InterPro" id="IPR025345">
    <property type="entry name" value="DUF4249"/>
</dbReference>
<dbReference type="Proteomes" id="UP000193804">
    <property type="component" value="Unassembled WGS sequence"/>
</dbReference>
<gene>
    <name evidence="1" type="ORF">SAMN05661096_03701</name>
</gene>
<sequence length="275" mass="30706">MAVLVSWGCQEIIDIDLTQSEKKLVIEGRLVSESSFQSIKISESLNYYDTSGLSPFEEAEVILLDDNSNQITQFNYNSEDSAYTTNSPIALSVGQEYTLQIVAKGERLEAKGTILKNATLDSLYYLSDKELESIGQPSFGEGYFLFVNGSLNNEGVEYFKLDVTVNDTLQNSRGAFSNSVLTSEFFGKEFLALPVPGSFEEEDSISLNLYTLNEDVYQYYVEFINLLFNDGGVFSPPPVNPTTNIKNLTDPQNEPLGFIQFSSVQNKSIVIKKRE</sequence>